<evidence type="ECO:0000313" key="2">
    <source>
        <dbReference type="Proteomes" id="UP000030418"/>
    </source>
</evidence>
<dbReference type="AlphaFoldDB" id="A0A0A2XLL9"/>
<dbReference type="InterPro" id="IPR010265">
    <property type="entry name" value="Phage_lambda_TipM"/>
</dbReference>
<name>A0A0A2XLL9_9PAST</name>
<accession>A0A0A2XLL9</accession>
<sequence length="108" mass="12703">METFKWCVRPKLTIENEPRRIVVQFGDGYAQRARAGINTLLRRYPVTVKVKNRERLAVDTFLAQHGGVEPFYFNDPFTHNRKKVVCGKWNVTMNQTYSEFSCEFEEVP</sequence>
<comment type="caution">
    <text evidence="1">The sequence shown here is derived from an EMBL/GenBank/DDBJ whole genome shotgun (WGS) entry which is preliminary data.</text>
</comment>
<dbReference type="Proteomes" id="UP000030418">
    <property type="component" value="Unassembled WGS sequence"/>
</dbReference>
<organism evidence="1 2">
    <name type="scientific">Gallibacterium genomosp. 2</name>
    <dbReference type="NCBI Taxonomy" id="155517"/>
    <lineage>
        <taxon>Bacteria</taxon>
        <taxon>Pseudomonadati</taxon>
        <taxon>Pseudomonadota</taxon>
        <taxon>Gammaproteobacteria</taxon>
        <taxon>Pasteurellales</taxon>
        <taxon>Pasteurellaceae</taxon>
        <taxon>Gallibacterium</taxon>
    </lineage>
</organism>
<protein>
    <submittedName>
        <fullName evidence="1">Tail protein</fullName>
    </submittedName>
</protein>
<gene>
    <name evidence="1" type="ORF">P375_06655</name>
</gene>
<reference evidence="1 2" key="1">
    <citation type="submission" date="2014-08" db="EMBL/GenBank/DDBJ databases">
        <title>Chaperone-usher fimbriae in a diverse selection of Gallibacterium genomes.</title>
        <authorList>
            <person name="Kudirkiene E."/>
            <person name="Bager R.J."/>
            <person name="Johnson T.J."/>
            <person name="Bojesen A.M."/>
        </authorList>
    </citation>
    <scope>NUCLEOTIDE SEQUENCE [LARGE SCALE GENOMIC DNA]</scope>
    <source>
        <strain evidence="1 2">CCM5976</strain>
    </source>
</reference>
<evidence type="ECO:0000313" key="1">
    <source>
        <dbReference type="EMBL" id="KGQ31892.1"/>
    </source>
</evidence>
<proteinExistence type="predicted"/>
<dbReference type="RefSeq" id="WP_039135649.1">
    <property type="nucleotide sequence ID" value="NZ_JPXY01000028.1"/>
</dbReference>
<keyword evidence="2" id="KW-1185">Reference proteome</keyword>
<dbReference type="Pfam" id="PF05939">
    <property type="entry name" value="Phage_min_tail"/>
    <property type="match status" value="1"/>
</dbReference>
<dbReference type="EMBL" id="JPXY01000028">
    <property type="protein sequence ID" value="KGQ31892.1"/>
    <property type="molecule type" value="Genomic_DNA"/>
</dbReference>